<feature type="domain" description="Teneurin-like YD-shell" evidence="4">
    <location>
        <begin position="547"/>
        <end position="689"/>
    </location>
</feature>
<evidence type="ECO:0000259" key="4">
    <source>
        <dbReference type="Pfam" id="PF25023"/>
    </source>
</evidence>
<dbReference type="Pfam" id="PF20148">
    <property type="entry name" value="DUF6531"/>
    <property type="match status" value="1"/>
</dbReference>
<dbReference type="Gene3D" id="2.180.10.10">
    <property type="entry name" value="RHS repeat-associated core"/>
    <property type="match status" value="3"/>
</dbReference>
<dbReference type="RefSeq" id="WP_378994511.1">
    <property type="nucleotide sequence ID" value="NZ_JBHSMT010000005.1"/>
</dbReference>
<dbReference type="EMBL" id="JBHSMT010000005">
    <property type="protein sequence ID" value="MFC5472735.1"/>
    <property type="molecule type" value="Genomic_DNA"/>
</dbReference>
<keyword evidence="1" id="KW-0677">Repeat</keyword>
<comment type="caution">
    <text evidence="5">The sequence shown here is derived from an EMBL/GenBank/DDBJ whole genome shotgun (WGS) entry which is preliminary data.</text>
</comment>
<dbReference type="InterPro" id="IPR050708">
    <property type="entry name" value="T6SS_VgrG/RHS"/>
</dbReference>
<dbReference type="Proteomes" id="UP001596045">
    <property type="component" value="Unassembled WGS sequence"/>
</dbReference>
<evidence type="ECO:0000256" key="2">
    <source>
        <dbReference type="SAM" id="MobiDB-lite"/>
    </source>
</evidence>
<dbReference type="Pfam" id="PF05593">
    <property type="entry name" value="RHS_repeat"/>
    <property type="match status" value="2"/>
</dbReference>
<feature type="compositionally biased region" description="Pro residues" evidence="2">
    <location>
        <begin position="90"/>
        <end position="105"/>
    </location>
</feature>
<dbReference type="PANTHER" id="PTHR32305:SF15">
    <property type="entry name" value="PROTEIN RHSA-RELATED"/>
    <property type="match status" value="1"/>
</dbReference>
<dbReference type="InterPro" id="IPR045351">
    <property type="entry name" value="DUF6531"/>
</dbReference>
<accession>A0ABW0M586</accession>
<sequence>MTFAHQFAHAESVVYNQWGGDNWINHFSTPQAACDAWGIATNSGSYVAGETGPGVDSVGCIGARPILVYSVGVCLSGAAKVSSTQCADPTKPPPPPPPAPDPACKPEPRSPNGCTSDPAKASAEKREGPPSYCPKGNPIDHGTGNKLQLESDYLGVGSVGLRLQRTYNSIGHRNGRYGARWTGNYERMVLTNPAFPNNASVRRGNGKAFNFVLNNGSYQPDGDITDRLTRQADSAGNATGWQYQVAADQSLESYDADGKLIGIKSRAGLVQTLSYSDATTPAAIAPQLGLLIRVTDTFGHQLNFVYDSSSRVVQMTDPAGGIIAYSYDSANHPSTVTYPDGKVRTYVYNEPVYTQGADLWNGLTGIVDENGVRFATFNFDSNGNAISTEHAGGVEKYSITYPQLGSQSTVTDPLGNVRTYNFQTIQNTLRYTGESQPGGAGCGAAASNVSYDANGNVASRTDFNGAVTTYSYDLARNLETSRVEAAGTPQARTISTQWHASFSLPLKIAEPKRVTTYAYDASGNLLSKTEQATSDATGAQGLTPTVTGTARTWSYTYNNLGQLLTATGPRTDVVDKTTYVYDSNGNLSTITNAVGQVTTLSNYDANGRVGSIADANGVTTALTYSPRGWLTGKSVTANGTTESTSYRYDGVGQLTQVTLPNASTVSYSYDPAHRLTKIADSVGNSIVYTLDNIGNRISEQVKDPSGALARQTSRVIDALNRIQQITGAAQ</sequence>
<dbReference type="Pfam" id="PF25023">
    <property type="entry name" value="TEN_YD-shell"/>
    <property type="match status" value="1"/>
</dbReference>
<dbReference type="InterPro" id="IPR031325">
    <property type="entry name" value="RHS_repeat"/>
</dbReference>
<gene>
    <name evidence="5" type="ORF">ACFPM8_02070</name>
</gene>
<reference evidence="6" key="1">
    <citation type="journal article" date="2019" name="Int. J. Syst. Evol. Microbiol.">
        <title>The Global Catalogue of Microorganisms (GCM) 10K type strain sequencing project: providing services to taxonomists for standard genome sequencing and annotation.</title>
        <authorList>
            <consortium name="The Broad Institute Genomics Platform"/>
            <consortium name="The Broad Institute Genome Sequencing Center for Infectious Disease"/>
            <person name="Wu L."/>
            <person name="Ma J."/>
        </authorList>
    </citation>
    <scope>NUCLEOTIDE SEQUENCE [LARGE SCALE GENOMIC DNA]</scope>
    <source>
        <strain evidence="6">JCM 17066</strain>
    </source>
</reference>
<evidence type="ECO:0000313" key="5">
    <source>
        <dbReference type="EMBL" id="MFC5472735.1"/>
    </source>
</evidence>
<name>A0ABW0M586_9BURK</name>
<evidence type="ECO:0000256" key="1">
    <source>
        <dbReference type="ARBA" id="ARBA00022737"/>
    </source>
</evidence>
<keyword evidence="6" id="KW-1185">Reference proteome</keyword>
<proteinExistence type="predicted"/>
<dbReference type="NCBIfam" id="TIGR01643">
    <property type="entry name" value="YD_repeat_2x"/>
    <property type="match status" value="3"/>
</dbReference>
<feature type="domain" description="DUF6531" evidence="3">
    <location>
        <begin position="136"/>
        <end position="211"/>
    </location>
</feature>
<dbReference type="InterPro" id="IPR056823">
    <property type="entry name" value="TEN-like_YD-shell"/>
</dbReference>
<organism evidence="5 6">
    <name type="scientific">Paraherbaspirillum soli</name>
    <dbReference type="NCBI Taxonomy" id="631222"/>
    <lineage>
        <taxon>Bacteria</taxon>
        <taxon>Pseudomonadati</taxon>
        <taxon>Pseudomonadota</taxon>
        <taxon>Betaproteobacteria</taxon>
        <taxon>Burkholderiales</taxon>
        <taxon>Oxalobacteraceae</taxon>
        <taxon>Paraherbaspirillum</taxon>
    </lineage>
</organism>
<protein>
    <submittedName>
        <fullName evidence="5">DUF6531 domain-containing protein</fullName>
    </submittedName>
</protein>
<feature type="region of interest" description="Disordered" evidence="2">
    <location>
        <begin position="84"/>
        <end position="144"/>
    </location>
</feature>
<dbReference type="InterPro" id="IPR006530">
    <property type="entry name" value="YD"/>
</dbReference>
<evidence type="ECO:0000259" key="3">
    <source>
        <dbReference type="Pfam" id="PF20148"/>
    </source>
</evidence>
<dbReference type="PANTHER" id="PTHR32305">
    <property type="match status" value="1"/>
</dbReference>
<evidence type="ECO:0000313" key="6">
    <source>
        <dbReference type="Proteomes" id="UP001596045"/>
    </source>
</evidence>